<dbReference type="InterPro" id="IPR001394">
    <property type="entry name" value="Peptidase_C19_UCH"/>
</dbReference>
<evidence type="ECO:0000256" key="5">
    <source>
        <dbReference type="ARBA" id="ARBA00022801"/>
    </source>
</evidence>
<feature type="compositionally biased region" description="Polar residues" evidence="7">
    <location>
        <begin position="963"/>
        <end position="976"/>
    </location>
</feature>
<feature type="compositionally biased region" description="Low complexity" evidence="7">
    <location>
        <begin position="416"/>
        <end position="426"/>
    </location>
</feature>
<dbReference type="EMBL" id="JAWRVE010000274">
    <property type="protein sequence ID" value="KAL1846243.1"/>
    <property type="molecule type" value="Genomic_DNA"/>
</dbReference>
<dbReference type="PROSITE" id="PS50235">
    <property type="entry name" value="USP_3"/>
    <property type="match status" value="1"/>
</dbReference>
<dbReference type="InterPro" id="IPR038765">
    <property type="entry name" value="Papain-like_cys_pep_sf"/>
</dbReference>
<keyword evidence="6" id="KW-0788">Thiol protease</keyword>
<keyword evidence="3" id="KW-0645">Protease</keyword>
<evidence type="ECO:0000256" key="2">
    <source>
        <dbReference type="ARBA" id="ARBA00012759"/>
    </source>
</evidence>
<feature type="compositionally biased region" description="Polar residues" evidence="7">
    <location>
        <begin position="366"/>
        <end position="406"/>
    </location>
</feature>
<dbReference type="CDD" id="cd02257">
    <property type="entry name" value="Peptidase_C19"/>
    <property type="match status" value="1"/>
</dbReference>
<dbReference type="PROSITE" id="PS00973">
    <property type="entry name" value="USP_2"/>
    <property type="match status" value="1"/>
</dbReference>
<sequence length="999" mass="108271">MSNGHLPAGSPAMPGGGHGGHGGHGAQPAYNMGGSPVPNGGRALYQSQYPQSRGRGRAHQYSHPAQPQNYYAQQQVQAQAQPSQFSPHMYGSYPQQAYNGMYGYPQQQSYVGYQYNQSGVVPAAYGHPQHQQHYYSQQQHLPMQSWYPGASIPHYQLPQSPSINTPYPPPPAMAPVQSPDVVPIPPVVPPPQPTTPAFNPAPQAAPVPTAPMTTGTPMDQSPSSAQPDNKELTSEPNYFYTQPSEPGPPSAEPDQVASKPAYRSDPSSTDAQVTSQPTSQPTSPVYSPIEPQPGRTWHQIPWSTHPLDDWPKRNKPRRKKKAPQATTHTSQAASAEASGFAVTEAVKGHALSEKPAAADEQDDSSLTETTASTLNVATDASATSTPEPTVQRSPLQKTASVTTSTQPPRTKPRPAAPALPVLPVLPKDGVVDRSKPTAGQENTITENEKPETQTESPEEPKQGEKLAPPAVPKSWAAIAKGRSISKPSTLGQPEVNGAVPGDVSSSEVIGAAATAKTSSASLAEALKSFEAGNSGPIHFIEPSGLKNTGTDCYMNSVLQLLLYCTPFYNFLDQVRKNVVHSFKTSSKTPLIDAMIGFISDFRSINSADSPDQLQKKLKQEDHLAMGKAFAPNGVYKVVRELERFNTVKPGSQHDAPEFLMLLLNGLEEECERMIRDSATFASGFDQASLDQTDTNGGADTSDDWTEVGQRQRLAVSQRSGPATIPNPISKIFSGQHREVLRLSRKESVTYNAYQNLSLAIDDPSIKTVIDALKYFHRSEPITSKNSQGIEVNGTKQTLIETLPPILIMHLKRFYVNGGEAEKTWKVVRYPLEFEMPQEILSRQIRNRFTAGGRDLPKYKLTGVVYHHGASVTSGHYTVDALRQDGLEWLRFDDTIITRISGEAVAEAGVEDANPKFAAATKNERVNESSNNRFAAMGDDDAADNDGDWKQVGPGANGAKKHNSAVNGSSSGTSTPKNKPVRDHKDHNKVAYLLFYQLWN</sequence>
<feature type="compositionally biased region" description="Low complexity" evidence="7">
    <location>
        <begin position="323"/>
        <end position="338"/>
    </location>
</feature>
<keyword evidence="5" id="KW-0378">Hydrolase</keyword>
<dbReference type="Gene3D" id="3.90.70.10">
    <property type="entry name" value="Cysteine proteinases"/>
    <property type="match status" value="1"/>
</dbReference>
<reference evidence="9 10" key="1">
    <citation type="journal article" date="2024" name="IMA Fungus">
        <title>IMA Genome - F19 : A genome assembly and annotation guide to empower mycologists, including annotated draft genome sequences of Ceratocystis pirilliformis, Diaporthe australafricana, Fusarium ophioides, Paecilomyces lecythidis, and Sporothrix stenoceras.</title>
        <authorList>
            <person name="Aylward J."/>
            <person name="Wilson A.M."/>
            <person name="Visagie C.M."/>
            <person name="Spraker J."/>
            <person name="Barnes I."/>
            <person name="Buitendag C."/>
            <person name="Ceriani C."/>
            <person name="Del Mar Angel L."/>
            <person name="du Plessis D."/>
            <person name="Fuchs T."/>
            <person name="Gasser K."/>
            <person name="Kramer D."/>
            <person name="Li W."/>
            <person name="Munsamy K."/>
            <person name="Piso A."/>
            <person name="Price J.L."/>
            <person name="Sonnekus B."/>
            <person name="Thomas C."/>
            <person name="van der Nest A."/>
            <person name="van Dijk A."/>
            <person name="van Heerden A."/>
            <person name="van Vuuren N."/>
            <person name="Yilmaz N."/>
            <person name="Duong T.A."/>
            <person name="van der Merwe N.A."/>
            <person name="Wingfield M.J."/>
            <person name="Wingfield B.D."/>
        </authorList>
    </citation>
    <scope>NUCLEOTIDE SEQUENCE [LARGE SCALE GENOMIC DNA]</scope>
    <source>
        <strain evidence="9 10">CMW 18300</strain>
    </source>
</reference>
<accession>A0ABR3VVR0</accession>
<keyword evidence="10" id="KW-1185">Reference proteome</keyword>
<proteinExistence type="predicted"/>
<evidence type="ECO:0000256" key="7">
    <source>
        <dbReference type="SAM" id="MobiDB-lite"/>
    </source>
</evidence>
<dbReference type="PANTHER" id="PTHR24006">
    <property type="entry name" value="UBIQUITIN CARBOXYL-TERMINAL HYDROLASE"/>
    <property type="match status" value="1"/>
</dbReference>
<dbReference type="SUPFAM" id="SSF54001">
    <property type="entry name" value="Cysteine proteinases"/>
    <property type="match status" value="1"/>
</dbReference>
<feature type="region of interest" description="Disordered" evidence="7">
    <location>
        <begin position="1"/>
        <end position="66"/>
    </location>
</feature>
<dbReference type="InterPro" id="IPR050164">
    <property type="entry name" value="Peptidase_C19"/>
</dbReference>
<dbReference type="InterPro" id="IPR028889">
    <property type="entry name" value="USP"/>
</dbReference>
<feature type="domain" description="USP" evidence="8">
    <location>
        <begin position="543"/>
        <end position="920"/>
    </location>
</feature>
<comment type="caution">
    <text evidence="9">The sequence shown here is derived from an EMBL/GenBank/DDBJ whole genome shotgun (WGS) entry which is preliminary data.</text>
</comment>
<dbReference type="Proteomes" id="UP001583177">
    <property type="component" value="Unassembled WGS sequence"/>
</dbReference>
<dbReference type="PRINTS" id="PR01217">
    <property type="entry name" value="PRICHEXTENSN"/>
</dbReference>
<dbReference type="EC" id="3.4.19.12" evidence="2"/>
<feature type="compositionally biased region" description="Polar residues" evidence="7">
    <location>
        <begin position="265"/>
        <end position="285"/>
    </location>
</feature>
<evidence type="ECO:0000256" key="3">
    <source>
        <dbReference type="ARBA" id="ARBA00022670"/>
    </source>
</evidence>
<name>A0ABR3VVR0_9PEZI</name>
<organism evidence="9 10">
    <name type="scientific">Diaporthe australafricana</name>
    <dbReference type="NCBI Taxonomy" id="127596"/>
    <lineage>
        <taxon>Eukaryota</taxon>
        <taxon>Fungi</taxon>
        <taxon>Dikarya</taxon>
        <taxon>Ascomycota</taxon>
        <taxon>Pezizomycotina</taxon>
        <taxon>Sordariomycetes</taxon>
        <taxon>Sordariomycetidae</taxon>
        <taxon>Diaporthales</taxon>
        <taxon>Diaporthaceae</taxon>
        <taxon>Diaporthe</taxon>
    </lineage>
</organism>
<dbReference type="Pfam" id="PF00443">
    <property type="entry name" value="UCH"/>
    <property type="match status" value="1"/>
</dbReference>
<evidence type="ECO:0000256" key="1">
    <source>
        <dbReference type="ARBA" id="ARBA00000707"/>
    </source>
</evidence>
<feature type="compositionally biased region" description="Pro residues" evidence="7">
    <location>
        <begin position="182"/>
        <end position="194"/>
    </location>
</feature>
<evidence type="ECO:0000259" key="8">
    <source>
        <dbReference type="PROSITE" id="PS50235"/>
    </source>
</evidence>
<dbReference type="PANTHER" id="PTHR24006:SF687">
    <property type="entry name" value="UBIQUITIN CARBOXYL-TERMINAL HYDROLASE 10"/>
    <property type="match status" value="1"/>
</dbReference>
<feature type="compositionally biased region" description="Polar residues" evidence="7">
    <location>
        <begin position="218"/>
        <end position="227"/>
    </location>
</feature>
<feature type="compositionally biased region" description="Basic and acidic residues" evidence="7">
    <location>
        <begin position="446"/>
        <end position="464"/>
    </location>
</feature>
<gene>
    <name evidence="9" type="ORF">Daus18300_014317</name>
</gene>
<feature type="compositionally biased region" description="Basic residues" evidence="7">
    <location>
        <begin position="313"/>
        <end position="322"/>
    </location>
</feature>
<protein>
    <recommendedName>
        <fullName evidence="2">ubiquitinyl hydrolase 1</fullName>
        <ecNumber evidence="2">3.4.19.12</ecNumber>
    </recommendedName>
</protein>
<feature type="region of interest" description="Disordered" evidence="7">
    <location>
        <begin position="920"/>
        <end position="983"/>
    </location>
</feature>
<evidence type="ECO:0000256" key="4">
    <source>
        <dbReference type="ARBA" id="ARBA00022786"/>
    </source>
</evidence>
<keyword evidence="4" id="KW-0833">Ubl conjugation pathway</keyword>
<feature type="region of interest" description="Disordered" evidence="7">
    <location>
        <begin position="157"/>
        <end position="470"/>
    </location>
</feature>
<evidence type="ECO:0000256" key="6">
    <source>
        <dbReference type="ARBA" id="ARBA00022807"/>
    </source>
</evidence>
<feature type="compositionally biased region" description="Polar residues" evidence="7">
    <location>
        <begin position="234"/>
        <end position="244"/>
    </location>
</feature>
<evidence type="ECO:0000313" key="10">
    <source>
        <dbReference type="Proteomes" id="UP001583177"/>
    </source>
</evidence>
<feature type="compositionally biased region" description="Gly residues" evidence="7">
    <location>
        <begin position="14"/>
        <end position="25"/>
    </location>
</feature>
<dbReference type="InterPro" id="IPR018200">
    <property type="entry name" value="USP_CS"/>
</dbReference>
<evidence type="ECO:0000313" key="9">
    <source>
        <dbReference type="EMBL" id="KAL1846243.1"/>
    </source>
</evidence>
<comment type="catalytic activity">
    <reaction evidence="1">
        <text>Thiol-dependent hydrolysis of ester, thioester, amide, peptide and isopeptide bonds formed by the C-terminal Gly of ubiquitin (a 76-residue protein attached to proteins as an intracellular targeting signal).</text>
        <dbReference type="EC" id="3.4.19.12"/>
    </reaction>
</comment>